<dbReference type="EMBL" id="JAANBB010000111">
    <property type="protein sequence ID" value="KAF7549889.1"/>
    <property type="molecule type" value="Genomic_DNA"/>
</dbReference>
<dbReference type="AlphaFoldDB" id="A0A9P5HDV4"/>
<comment type="caution">
    <text evidence="3">The sequence shown here is derived from an EMBL/GenBank/DDBJ whole genome shotgun (WGS) entry which is preliminary data.</text>
</comment>
<keyword evidence="4" id="KW-1185">Reference proteome</keyword>
<feature type="region of interest" description="Disordered" evidence="1">
    <location>
        <begin position="35"/>
        <end position="145"/>
    </location>
</feature>
<name>A0A9P5HDV4_9HYPO</name>
<feature type="signal peptide" evidence="2">
    <location>
        <begin position="1"/>
        <end position="19"/>
    </location>
</feature>
<dbReference type="Proteomes" id="UP000722485">
    <property type="component" value="Unassembled WGS sequence"/>
</dbReference>
<protein>
    <recommendedName>
        <fullName evidence="5">Apple domain-containing protein</fullName>
    </recommendedName>
</protein>
<accession>A0A9P5HDV4</accession>
<keyword evidence="2" id="KW-0732">Signal</keyword>
<reference evidence="3" key="1">
    <citation type="submission" date="2020-03" db="EMBL/GenBank/DDBJ databases">
        <title>Draft Genome Sequence of Cylindrodendrum hubeiense.</title>
        <authorList>
            <person name="Buettner E."/>
            <person name="Kellner H."/>
        </authorList>
    </citation>
    <scope>NUCLEOTIDE SEQUENCE</scope>
    <source>
        <strain evidence="3">IHI 201604</strain>
    </source>
</reference>
<feature type="chain" id="PRO_5040193513" description="Apple domain-containing protein" evidence="2">
    <location>
        <begin position="20"/>
        <end position="239"/>
    </location>
</feature>
<sequence length="239" mass="27446">MMLTKLIAFAALSILGADAFPFGLWGAPAPAPPPPVPTPTYNNPDHYKYPDHDKYPGHGDNHNNHGDHKNYGDHPDYADHRNHGDHKNHGDHPDYSEHKNHGDHKDHVDHKDHGDHKNYWKYPNHGDHRNGPDHHPHNWEYPNHPDHTKYIPIPTPGPANRPVGQGGYSSRNSRFVLHWDTTGLSWRDCTSLCLDQPICQTFFYRKGTCGTFNGTWTDIHWEPAPHNGESWSERRCFEN</sequence>
<evidence type="ECO:0008006" key="5">
    <source>
        <dbReference type="Google" id="ProtNLM"/>
    </source>
</evidence>
<proteinExistence type="predicted"/>
<evidence type="ECO:0000313" key="3">
    <source>
        <dbReference type="EMBL" id="KAF7549889.1"/>
    </source>
</evidence>
<evidence type="ECO:0000256" key="2">
    <source>
        <dbReference type="SAM" id="SignalP"/>
    </source>
</evidence>
<evidence type="ECO:0000256" key="1">
    <source>
        <dbReference type="SAM" id="MobiDB-lite"/>
    </source>
</evidence>
<organism evidence="3 4">
    <name type="scientific">Cylindrodendrum hubeiense</name>
    <dbReference type="NCBI Taxonomy" id="595255"/>
    <lineage>
        <taxon>Eukaryota</taxon>
        <taxon>Fungi</taxon>
        <taxon>Dikarya</taxon>
        <taxon>Ascomycota</taxon>
        <taxon>Pezizomycotina</taxon>
        <taxon>Sordariomycetes</taxon>
        <taxon>Hypocreomycetidae</taxon>
        <taxon>Hypocreales</taxon>
        <taxon>Nectriaceae</taxon>
        <taxon>Cylindrodendrum</taxon>
    </lineage>
</organism>
<feature type="compositionally biased region" description="Basic and acidic residues" evidence="1">
    <location>
        <begin position="45"/>
        <end position="145"/>
    </location>
</feature>
<gene>
    <name evidence="3" type="ORF">G7Z17_g6083</name>
</gene>
<evidence type="ECO:0000313" key="4">
    <source>
        <dbReference type="Proteomes" id="UP000722485"/>
    </source>
</evidence>